<dbReference type="RefSeq" id="WP_243357468.1">
    <property type="nucleotide sequence ID" value="NZ_JALGBH010000001.1"/>
</dbReference>
<gene>
    <name evidence="1" type="ORF">MMF97_00180</name>
</gene>
<proteinExistence type="predicted"/>
<dbReference type="Pfam" id="PF16132">
    <property type="entry name" value="DUF4843"/>
    <property type="match status" value="1"/>
</dbReference>
<accession>A0ABS9ZRY3</accession>
<evidence type="ECO:0000313" key="1">
    <source>
        <dbReference type="EMBL" id="MCJ0741103.1"/>
    </source>
</evidence>
<keyword evidence="2" id="KW-1185">Reference proteome</keyword>
<organism evidence="1 2">
    <name type="scientific">Pedobacter montanisoli</name>
    <dbReference type="NCBI Taxonomy" id="2923277"/>
    <lineage>
        <taxon>Bacteria</taxon>
        <taxon>Pseudomonadati</taxon>
        <taxon>Bacteroidota</taxon>
        <taxon>Sphingobacteriia</taxon>
        <taxon>Sphingobacteriales</taxon>
        <taxon>Sphingobacteriaceae</taxon>
        <taxon>Pedobacter</taxon>
    </lineage>
</organism>
<name>A0ABS9ZRY3_9SPHI</name>
<dbReference type="EMBL" id="JALGBH010000001">
    <property type="protein sequence ID" value="MCJ0741103.1"/>
    <property type="molecule type" value="Genomic_DNA"/>
</dbReference>
<dbReference type="InterPro" id="IPR032299">
    <property type="entry name" value="DUF4843"/>
</dbReference>
<protein>
    <submittedName>
        <fullName evidence="1">DUF4843 domain-containing protein</fullName>
    </submittedName>
</protein>
<reference evidence="1" key="1">
    <citation type="submission" date="2022-03" db="EMBL/GenBank/DDBJ databases">
        <authorList>
            <person name="Woo C.Y."/>
        </authorList>
    </citation>
    <scope>NUCLEOTIDE SEQUENCE</scope>
    <source>
        <strain evidence="1">CYS-01</strain>
    </source>
</reference>
<evidence type="ECO:0000313" key="2">
    <source>
        <dbReference type="Proteomes" id="UP001165460"/>
    </source>
</evidence>
<dbReference type="PROSITE" id="PS51257">
    <property type="entry name" value="PROKAR_LIPOPROTEIN"/>
    <property type="match status" value="1"/>
</dbReference>
<dbReference type="Proteomes" id="UP001165460">
    <property type="component" value="Unassembled WGS sequence"/>
</dbReference>
<comment type="caution">
    <text evidence="1">The sequence shown here is derived from an EMBL/GenBank/DDBJ whole genome shotgun (WGS) entry which is preliminary data.</text>
</comment>
<sequence length="257" mass="29399">MKNLKYVFVLAIVAAFTACKQDQYYLYNDIGRLQFGPNPDLIYRTTYNLADTLKTYTFYYKDATVTQDTVFFDIYAIGGTKNTDRSFTLAQEQLPNVLNAEPGKHYVAFNDPKVTKFYVIKAGSVHTRVPVVLLRDPSLKTNTPKLKFKVISDANFQLGEPNLIWRKVEFTDRLSQPSQWTASFSQYYFGKYSVTKHAFLIDATGQKWDDDFINNLYATGGLISYYQMMVKTALIDYNNAHPGNPLKDEAGELIVFP</sequence>